<evidence type="ECO:0000313" key="9">
    <source>
        <dbReference type="Proteomes" id="UP000286931"/>
    </source>
</evidence>
<dbReference type="EMBL" id="BIFH01000019">
    <property type="protein sequence ID" value="GCD96117.1"/>
    <property type="molecule type" value="Genomic_DNA"/>
</dbReference>
<dbReference type="SUPFAM" id="SSF51556">
    <property type="entry name" value="Metallo-dependent hydrolases"/>
    <property type="match status" value="1"/>
</dbReference>
<dbReference type="Pfam" id="PF00962">
    <property type="entry name" value="A_deaminase"/>
    <property type="match status" value="1"/>
</dbReference>
<protein>
    <recommendedName>
        <fullName evidence="3">adenosine deaminase</fullName>
        <ecNumber evidence="3">3.5.4.4</ecNumber>
    </recommendedName>
</protein>
<dbReference type="GO" id="GO:0004000">
    <property type="term" value="F:adenosine deaminase activity"/>
    <property type="evidence" value="ECO:0007669"/>
    <property type="project" value="TreeGrafter"/>
</dbReference>
<dbReference type="AlphaFoldDB" id="A0A401YNG4"/>
<evidence type="ECO:0000256" key="6">
    <source>
        <dbReference type="ARBA" id="ARBA00022833"/>
    </source>
</evidence>
<gene>
    <name evidence="8" type="primary">add2</name>
    <name evidence="8" type="ORF">EHYA_03801</name>
</gene>
<dbReference type="RefSeq" id="WP_126638188.1">
    <property type="nucleotide sequence ID" value="NZ_BIFH01000019.1"/>
</dbReference>
<comment type="caution">
    <text evidence="8">The sequence shown here is derived from an EMBL/GenBank/DDBJ whole genome shotgun (WGS) entry which is preliminary data.</text>
</comment>
<dbReference type="GO" id="GO:0005829">
    <property type="term" value="C:cytosol"/>
    <property type="evidence" value="ECO:0007669"/>
    <property type="project" value="TreeGrafter"/>
</dbReference>
<evidence type="ECO:0000313" key="8">
    <source>
        <dbReference type="EMBL" id="GCD96117.1"/>
    </source>
</evidence>
<reference evidence="8 9" key="1">
    <citation type="submission" date="2018-12" db="EMBL/GenBank/DDBJ databases">
        <title>Draft genome sequence of Embleya hyalina NBRC 13850T.</title>
        <authorList>
            <person name="Komaki H."/>
            <person name="Hosoyama A."/>
            <person name="Kimura A."/>
            <person name="Ichikawa N."/>
            <person name="Tamura T."/>
        </authorList>
    </citation>
    <scope>NUCLEOTIDE SEQUENCE [LARGE SCALE GENOMIC DNA]</scope>
    <source>
        <strain evidence="8 9">NBRC 13850</strain>
    </source>
</reference>
<dbReference type="GO" id="GO:0046872">
    <property type="term" value="F:metal ion binding"/>
    <property type="evidence" value="ECO:0007669"/>
    <property type="project" value="UniProtKB-KW"/>
</dbReference>
<dbReference type="Proteomes" id="UP000286931">
    <property type="component" value="Unassembled WGS sequence"/>
</dbReference>
<evidence type="ECO:0000256" key="2">
    <source>
        <dbReference type="ARBA" id="ARBA00006676"/>
    </source>
</evidence>
<keyword evidence="4" id="KW-0479">Metal-binding</keyword>
<keyword evidence="5" id="KW-0378">Hydrolase</keyword>
<feature type="domain" description="Adenosine deaminase" evidence="7">
    <location>
        <begin position="11"/>
        <end position="347"/>
    </location>
</feature>
<dbReference type="InterPro" id="IPR032466">
    <property type="entry name" value="Metal_Hydrolase"/>
</dbReference>
<keyword evidence="6" id="KW-0862">Zinc</keyword>
<dbReference type="GO" id="GO:0046103">
    <property type="term" value="P:inosine biosynthetic process"/>
    <property type="evidence" value="ECO:0007669"/>
    <property type="project" value="TreeGrafter"/>
</dbReference>
<proteinExistence type="inferred from homology"/>
<evidence type="ECO:0000256" key="1">
    <source>
        <dbReference type="ARBA" id="ARBA00001947"/>
    </source>
</evidence>
<comment type="cofactor">
    <cofactor evidence="1">
        <name>Zn(2+)</name>
        <dbReference type="ChEBI" id="CHEBI:29105"/>
    </cofactor>
</comment>
<accession>A0A401YNG4</accession>
<evidence type="ECO:0000259" key="7">
    <source>
        <dbReference type="Pfam" id="PF00962"/>
    </source>
</evidence>
<dbReference type="PANTHER" id="PTHR11409:SF43">
    <property type="entry name" value="ADENOSINE DEAMINASE"/>
    <property type="match status" value="1"/>
</dbReference>
<dbReference type="NCBIfam" id="TIGR01430">
    <property type="entry name" value="aden_deam"/>
    <property type="match status" value="1"/>
</dbReference>
<dbReference type="PANTHER" id="PTHR11409">
    <property type="entry name" value="ADENOSINE DEAMINASE"/>
    <property type="match status" value="1"/>
</dbReference>
<name>A0A401YNG4_9ACTN</name>
<dbReference type="InterPro" id="IPR006330">
    <property type="entry name" value="Ado/ade_deaminase"/>
</dbReference>
<evidence type="ECO:0000256" key="4">
    <source>
        <dbReference type="ARBA" id="ARBA00022723"/>
    </source>
</evidence>
<comment type="similarity">
    <text evidence="2">Belongs to the metallo-dependent hydrolases superfamily. Adenosine and AMP deaminases family.</text>
</comment>
<evidence type="ECO:0000256" key="5">
    <source>
        <dbReference type="ARBA" id="ARBA00022801"/>
    </source>
</evidence>
<dbReference type="Gene3D" id="3.20.20.140">
    <property type="entry name" value="Metal-dependent hydrolases"/>
    <property type="match status" value="1"/>
</dbReference>
<dbReference type="EC" id="3.5.4.4" evidence="3"/>
<dbReference type="GO" id="GO:0043103">
    <property type="term" value="P:hypoxanthine salvage"/>
    <property type="evidence" value="ECO:0007669"/>
    <property type="project" value="TreeGrafter"/>
</dbReference>
<keyword evidence="9" id="KW-1185">Reference proteome</keyword>
<dbReference type="OrthoDB" id="9779574at2"/>
<dbReference type="GO" id="GO:0006154">
    <property type="term" value="P:adenosine catabolic process"/>
    <property type="evidence" value="ECO:0007669"/>
    <property type="project" value="TreeGrafter"/>
</dbReference>
<sequence length="363" mass="38484">MTTPHPTPRLPLAVLHDHLDGGARPETLLELAADIEHPMPAETPHALAAWFVAAANTDLDTFLATFEHITPMLQTRDALRRIAYESVLDLAADSVVYAEQRFAPEEHLTAGLSLDAVVEAVQDGFAAGMRDARTPDGHPVVVNTILCALRTEPHSRDIASLAVRRRGDDPRLVGFDLAGAERGAPAADHAQALRIAHEGGVSVTVHAGEETGPDYVADALTHGARRIGHGVSLIEELTADGTPGPVGAEALRRGVCLELAPTSNVQTGAARSLADHPLARLLRAGLPVTVNPDNRLLSGITVSSEFHAVAAAQGLTPQEQHHICRTAVLAGFGDPEERHRILHTVIDPAWTAHLASAPRTSGR</sequence>
<evidence type="ECO:0000256" key="3">
    <source>
        <dbReference type="ARBA" id="ARBA00012784"/>
    </source>
</evidence>
<dbReference type="InterPro" id="IPR001365">
    <property type="entry name" value="A_deaminase_dom"/>
</dbReference>
<organism evidence="8 9">
    <name type="scientific">Embleya hyalina</name>
    <dbReference type="NCBI Taxonomy" id="516124"/>
    <lineage>
        <taxon>Bacteria</taxon>
        <taxon>Bacillati</taxon>
        <taxon>Actinomycetota</taxon>
        <taxon>Actinomycetes</taxon>
        <taxon>Kitasatosporales</taxon>
        <taxon>Streptomycetaceae</taxon>
        <taxon>Embleya</taxon>
    </lineage>
</organism>